<keyword evidence="5" id="KW-0732">Signal</keyword>
<dbReference type="InterPro" id="IPR003953">
    <property type="entry name" value="FAD-dep_OxRdtase_2_FAD-bd"/>
</dbReference>
<sequence>MKKRSLLLIAVMVVSLLAACSQQTQQPQVDNSEKNTEVTTDVLVIGGGGAGMVSGITAAENGSKVIIVEKMPMLGGNTIISATGITASDTDLHEKAGIPFTVEDHIKKTMETGKNLPDEKLVRILAENSNDAYEWLVSMGLSYKLDEKEPWWIIPVEGHYGRQLFNAFNTKVEELGDKIEIKLDTKATELIVEEGNVVGAKVADKEGKEFVIKANSVVIATGGFGNAPELIGEYNKNYVGAHNIMSTAGSTGDGFKMAVAVGAGTRDMEHHQMRPLATPGYWIRETVINEEGLGGILVNTSAVRFTNETLKPLELVPQILKQTDRIAYVVFDSEMAATKNGTSAIKNGNMIEAATIEELAGKLGLDSAKLMETVNSYNEGIDEFGRSTMGKVTVGPFYGVKVAPSSHYTMAGITINENAQVTNESGEAIPGLYAAGEVVGGLYGAGRIAGNNTLDDIVFGKIAGKNASVK</sequence>
<reference evidence="7 8" key="1">
    <citation type="submission" date="2019-07" db="EMBL/GenBank/DDBJ databases">
        <title>Genomic Encyclopedia of Type Strains, Phase I: the one thousand microbial genomes (KMG-I) project.</title>
        <authorList>
            <person name="Kyrpides N."/>
        </authorList>
    </citation>
    <scope>NUCLEOTIDE SEQUENCE [LARGE SCALE GENOMIC DNA]</scope>
    <source>
        <strain evidence="7 8">DSM 13558</strain>
    </source>
</reference>
<evidence type="ECO:0000313" key="7">
    <source>
        <dbReference type="EMBL" id="TWH78382.1"/>
    </source>
</evidence>
<comment type="caution">
    <text evidence="7">The sequence shown here is derived from an EMBL/GenBank/DDBJ whole genome shotgun (WGS) entry which is preliminary data.</text>
</comment>
<evidence type="ECO:0000313" key="8">
    <source>
        <dbReference type="Proteomes" id="UP000315343"/>
    </source>
</evidence>
<dbReference type="SUPFAM" id="SSF56425">
    <property type="entry name" value="Succinate dehydrogenase/fumarate reductase flavoprotein, catalytic domain"/>
    <property type="match status" value="1"/>
</dbReference>
<dbReference type="PRINTS" id="PR00368">
    <property type="entry name" value="FADPNR"/>
</dbReference>
<proteinExistence type="inferred from homology"/>
<dbReference type="Proteomes" id="UP000315343">
    <property type="component" value="Unassembled WGS sequence"/>
</dbReference>
<comment type="similarity">
    <text evidence="5">Belongs to the FAD-dependent oxidoreductase 2 family. FRD/SDH subfamily.</text>
</comment>
<protein>
    <submittedName>
        <fullName evidence="7">Fumarate reductase flavoprotein subunit</fullName>
    </submittedName>
</protein>
<dbReference type="PROSITE" id="PS51257">
    <property type="entry name" value="PROKAR_LIPOPROTEIN"/>
    <property type="match status" value="1"/>
</dbReference>
<dbReference type="Gene3D" id="3.50.50.60">
    <property type="entry name" value="FAD/NAD(P)-binding domain"/>
    <property type="match status" value="1"/>
</dbReference>
<accession>A0A562J5B9</accession>
<comment type="cofactor">
    <cofactor evidence="1">
        <name>FAD</name>
        <dbReference type="ChEBI" id="CHEBI:57692"/>
    </cofactor>
</comment>
<keyword evidence="2 5" id="KW-0285">Flavoprotein</keyword>
<dbReference type="InterPro" id="IPR036188">
    <property type="entry name" value="FAD/NAD-bd_sf"/>
</dbReference>
<evidence type="ECO:0000256" key="3">
    <source>
        <dbReference type="ARBA" id="ARBA00022827"/>
    </source>
</evidence>
<keyword evidence="3 5" id="KW-0274">FAD</keyword>
<dbReference type="PANTHER" id="PTHR43400:SF7">
    <property type="entry name" value="FAD-DEPENDENT OXIDOREDUCTASE 2 FAD BINDING DOMAIN-CONTAINING PROTEIN"/>
    <property type="match status" value="1"/>
</dbReference>
<dbReference type="Pfam" id="PF00890">
    <property type="entry name" value="FAD_binding_2"/>
    <property type="match status" value="1"/>
</dbReference>
<dbReference type="EMBL" id="VLKH01000009">
    <property type="protein sequence ID" value="TWH78382.1"/>
    <property type="molecule type" value="Genomic_DNA"/>
</dbReference>
<feature type="domain" description="FAD-dependent oxidoreductase 2 FAD-binding" evidence="6">
    <location>
        <begin position="41"/>
        <end position="452"/>
    </location>
</feature>
<dbReference type="AlphaFoldDB" id="A0A562J5B9"/>
<evidence type="ECO:0000256" key="5">
    <source>
        <dbReference type="RuleBase" id="RU366062"/>
    </source>
</evidence>
<dbReference type="RefSeq" id="WP_170226239.1">
    <property type="nucleotide sequence ID" value="NZ_VLKH01000009.1"/>
</dbReference>
<dbReference type="PANTHER" id="PTHR43400">
    <property type="entry name" value="FUMARATE REDUCTASE"/>
    <property type="match status" value="1"/>
</dbReference>
<keyword evidence="4 5" id="KW-0560">Oxidoreductase</keyword>
<dbReference type="SUPFAM" id="SSF51905">
    <property type="entry name" value="FAD/NAD(P)-binding domain"/>
    <property type="match status" value="1"/>
</dbReference>
<name>A0A562J5B9_9FIRM</name>
<evidence type="ECO:0000259" key="6">
    <source>
        <dbReference type="Pfam" id="PF00890"/>
    </source>
</evidence>
<gene>
    <name evidence="7" type="ORF">LY60_02839</name>
</gene>
<evidence type="ECO:0000256" key="4">
    <source>
        <dbReference type="ARBA" id="ARBA00023002"/>
    </source>
</evidence>
<dbReference type="Gene3D" id="3.90.700.10">
    <property type="entry name" value="Succinate dehydrogenase/fumarate reductase flavoprotein, catalytic domain"/>
    <property type="match status" value="1"/>
</dbReference>
<dbReference type="InterPro" id="IPR050315">
    <property type="entry name" value="FAD-oxidoreductase_2"/>
</dbReference>
<feature type="chain" id="PRO_5039747424" evidence="5">
    <location>
        <begin position="19"/>
        <end position="470"/>
    </location>
</feature>
<keyword evidence="8" id="KW-1185">Reference proteome</keyword>
<feature type="signal peptide" evidence="5">
    <location>
        <begin position="1"/>
        <end position="18"/>
    </location>
</feature>
<organism evidence="7 8">
    <name type="scientific">Sedimentibacter saalensis</name>
    <dbReference type="NCBI Taxonomy" id="130788"/>
    <lineage>
        <taxon>Bacteria</taxon>
        <taxon>Bacillati</taxon>
        <taxon>Bacillota</taxon>
        <taxon>Tissierellia</taxon>
        <taxon>Sedimentibacter</taxon>
    </lineage>
</organism>
<dbReference type="NCBIfam" id="TIGR01813">
    <property type="entry name" value="flavo_cyto_c"/>
    <property type="match status" value="1"/>
</dbReference>
<evidence type="ECO:0000256" key="1">
    <source>
        <dbReference type="ARBA" id="ARBA00001974"/>
    </source>
</evidence>
<dbReference type="InterPro" id="IPR010960">
    <property type="entry name" value="Flavocytochrome_c"/>
</dbReference>
<evidence type="ECO:0000256" key="2">
    <source>
        <dbReference type="ARBA" id="ARBA00022630"/>
    </source>
</evidence>
<dbReference type="GO" id="GO:0010181">
    <property type="term" value="F:FMN binding"/>
    <property type="evidence" value="ECO:0007669"/>
    <property type="project" value="InterPro"/>
</dbReference>
<dbReference type="InterPro" id="IPR027477">
    <property type="entry name" value="Succ_DH/fumarate_Rdtase_cat_sf"/>
</dbReference>
<dbReference type="GO" id="GO:0033765">
    <property type="term" value="F:steroid dehydrogenase activity, acting on the CH-CH group of donors"/>
    <property type="evidence" value="ECO:0007669"/>
    <property type="project" value="UniProtKB-ARBA"/>
</dbReference>